<accession>A0A9W8NP86</accession>
<feature type="repeat" description="ANK" evidence="3">
    <location>
        <begin position="274"/>
        <end position="306"/>
    </location>
</feature>
<gene>
    <name evidence="4" type="ORF">NPX13_g417</name>
</gene>
<organism evidence="4 5">
    <name type="scientific">Xylaria arbuscula</name>
    <dbReference type="NCBI Taxonomy" id="114810"/>
    <lineage>
        <taxon>Eukaryota</taxon>
        <taxon>Fungi</taxon>
        <taxon>Dikarya</taxon>
        <taxon>Ascomycota</taxon>
        <taxon>Pezizomycotina</taxon>
        <taxon>Sordariomycetes</taxon>
        <taxon>Xylariomycetidae</taxon>
        <taxon>Xylariales</taxon>
        <taxon>Xylariaceae</taxon>
        <taxon>Xylaria</taxon>
    </lineage>
</organism>
<dbReference type="PANTHER" id="PTHR24198:SF165">
    <property type="entry name" value="ANKYRIN REPEAT-CONTAINING PROTEIN-RELATED"/>
    <property type="match status" value="1"/>
</dbReference>
<dbReference type="PROSITE" id="PS50088">
    <property type="entry name" value="ANK_REPEAT"/>
    <property type="match status" value="1"/>
</dbReference>
<dbReference type="PROSITE" id="PS50297">
    <property type="entry name" value="ANK_REP_REGION"/>
    <property type="match status" value="1"/>
</dbReference>
<protein>
    <recommendedName>
        <fullName evidence="6">Fungal N-terminal domain-containing protein</fullName>
    </recommendedName>
</protein>
<dbReference type="SMART" id="SM00248">
    <property type="entry name" value="ANK"/>
    <property type="match status" value="3"/>
</dbReference>
<evidence type="ECO:0000313" key="5">
    <source>
        <dbReference type="Proteomes" id="UP001148614"/>
    </source>
</evidence>
<keyword evidence="1" id="KW-0677">Repeat</keyword>
<evidence type="ECO:0008006" key="6">
    <source>
        <dbReference type="Google" id="ProtNLM"/>
    </source>
</evidence>
<reference evidence="4" key="1">
    <citation type="submission" date="2022-07" db="EMBL/GenBank/DDBJ databases">
        <title>Genome Sequence of Xylaria arbuscula.</title>
        <authorList>
            <person name="Buettner E."/>
        </authorList>
    </citation>
    <scope>NUCLEOTIDE SEQUENCE</scope>
    <source>
        <strain evidence="4">VT107</strain>
    </source>
</reference>
<sequence length="602" mass="67698">MAEILGVVASGIAVGQLAVAVVEGIRNIRGVWSEFRDAPQDIENILEELEVLGQSLLFIQKDLENRPNNVNDPTAPIERVLETTLKATTELNDIAKELSIGCELSKVQRKKKQWRALIRKDDITRIREKLHRAVTFLNLARILNSQIVNEKRYAVETATQRSASTRPLNFLGLATYIRSSRNELATWNSPTIISDKGADVVHDEWRFLPRAWTKMNGISIRRIQELGNWQYTFKTIRILESNSPIFKACATGDIQQVQRLLSTRAVTRYDVTNEGNSLLHMSCLFNQSNMCKWLLQHGADVDLSNNRGLVIDTIRVLLENGLADTNRNMGVHPLSTPLHVFHGPPKAFHYLSSSMQKNYDELVDYAMSWQGGNCYGALPTRYVRAIFAKTPISPERAAQIDCETGSGRTLLHAAAANLVDSTSFPFNGSDVLHILHRVLTVKPDLHPRDAFGATPFDYLCYGTHSPGAINPPEKAFGPERAQNAVIIWLQVLNVSGVNIRIYLEKELRLHPCGALIHCRQKLVGIVRRFTCEFGELDNSIRITVKDERTPAAEKLPPGAWPLFDDNDDREIVDAKYVENLADWTIRLRPVVYGVARNASEIQ</sequence>
<dbReference type="Proteomes" id="UP001148614">
    <property type="component" value="Unassembled WGS sequence"/>
</dbReference>
<dbReference type="InterPro" id="IPR002110">
    <property type="entry name" value="Ankyrin_rpt"/>
</dbReference>
<dbReference type="Pfam" id="PF12796">
    <property type="entry name" value="Ank_2"/>
    <property type="match status" value="1"/>
</dbReference>
<dbReference type="SUPFAM" id="SSF48403">
    <property type="entry name" value="Ankyrin repeat"/>
    <property type="match status" value="1"/>
</dbReference>
<dbReference type="Gene3D" id="1.25.40.20">
    <property type="entry name" value="Ankyrin repeat-containing domain"/>
    <property type="match status" value="1"/>
</dbReference>
<dbReference type="AlphaFoldDB" id="A0A9W8NP86"/>
<evidence type="ECO:0000313" key="4">
    <source>
        <dbReference type="EMBL" id="KAJ3580137.1"/>
    </source>
</evidence>
<name>A0A9W8NP86_9PEZI</name>
<dbReference type="InterPro" id="IPR036770">
    <property type="entry name" value="Ankyrin_rpt-contain_sf"/>
</dbReference>
<proteinExistence type="predicted"/>
<evidence type="ECO:0000256" key="3">
    <source>
        <dbReference type="PROSITE-ProRule" id="PRU00023"/>
    </source>
</evidence>
<comment type="caution">
    <text evidence="4">The sequence shown here is derived from an EMBL/GenBank/DDBJ whole genome shotgun (WGS) entry which is preliminary data.</text>
</comment>
<keyword evidence="2 3" id="KW-0040">ANK repeat</keyword>
<dbReference type="EMBL" id="JANPWZ010000027">
    <property type="protein sequence ID" value="KAJ3580137.1"/>
    <property type="molecule type" value="Genomic_DNA"/>
</dbReference>
<evidence type="ECO:0000256" key="2">
    <source>
        <dbReference type="ARBA" id="ARBA00023043"/>
    </source>
</evidence>
<dbReference type="PANTHER" id="PTHR24198">
    <property type="entry name" value="ANKYRIN REPEAT AND PROTEIN KINASE DOMAIN-CONTAINING PROTEIN"/>
    <property type="match status" value="1"/>
</dbReference>
<keyword evidence="5" id="KW-1185">Reference proteome</keyword>
<evidence type="ECO:0000256" key="1">
    <source>
        <dbReference type="ARBA" id="ARBA00022737"/>
    </source>
</evidence>